<reference evidence="2 3" key="1">
    <citation type="submission" date="2020-07" db="EMBL/GenBank/DDBJ databases">
        <title>Genomic Encyclopedia of Type Strains, Phase IV (KMG-IV): sequencing the most valuable type-strain genomes for metagenomic binning, comparative biology and taxonomic classification.</title>
        <authorList>
            <person name="Goeker M."/>
        </authorList>
    </citation>
    <scope>NUCLEOTIDE SEQUENCE [LARGE SCALE GENOMIC DNA]</scope>
    <source>
        <strain evidence="2 3">DSM 45533</strain>
    </source>
</reference>
<keyword evidence="1" id="KW-0812">Transmembrane</keyword>
<accession>A0A7W0CUE0</accession>
<keyword evidence="1" id="KW-0472">Membrane</keyword>
<organism evidence="2 3">
    <name type="scientific">Nonomuraea soli</name>
    <dbReference type="NCBI Taxonomy" id="1032476"/>
    <lineage>
        <taxon>Bacteria</taxon>
        <taxon>Bacillati</taxon>
        <taxon>Actinomycetota</taxon>
        <taxon>Actinomycetes</taxon>
        <taxon>Streptosporangiales</taxon>
        <taxon>Streptosporangiaceae</taxon>
        <taxon>Nonomuraea</taxon>
    </lineage>
</organism>
<comment type="caution">
    <text evidence="2">The sequence shown here is derived from an EMBL/GenBank/DDBJ whole genome shotgun (WGS) entry which is preliminary data.</text>
</comment>
<dbReference type="AlphaFoldDB" id="A0A7W0CUE0"/>
<feature type="transmembrane region" description="Helical" evidence="1">
    <location>
        <begin position="12"/>
        <end position="34"/>
    </location>
</feature>
<keyword evidence="1" id="KW-1133">Transmembrane helix</keyword>
<evidence type="ECO:0000313" key="2">
    <source>
        <dbReference type="EMBL" id="MBA2897363.1"/>
    </source>
</evidence>
<dbReference type="Proteomes" id="UP000530928">
    <property type="component" value="Unassembled WGS sequence"/>
</dbReference>
<protein>
    <submittedName>
        <fullName evidence="2">LPXTG-motif cell wall-anchored protein</fullName>
    </submittedName>
</protein>
<keyword evidence="3" id="KW-1185">Reference proteome</keyword>
<dbReference type="EMBL" id="JACDUR010000011">
    <property type="protein sequence ID" value="MBA2897363.1"/>
    <property type="molecule type" value="Genomic_DNA"/>
</dbReference>
<evidence type="ECO:0000256" key="1">
    <source>
        <dbReference type="SAM" id="Phobius"/>
    </source>
</evidence>
<name>A0A7W0CUE0_9ACTN</name>
<evidence type="ECO:0000313" key="3">
    <source>
        <dbReference type="Proteomes" id="UP000530928"/>
    </source>
</evidence>
<sequence length="42" mass="4285">MDSGNGLPSTGFAGLLVGLIALAVTGVVVAVAWIRRRRSSES</sequence>
<proteinExistence type="predicted"/>
<dbReference type="RefSeq" id="WP_281389986.1">
    <property type="nucleotide sequence ID" value="NZ_BAABAM010000013.1"/>
</dbReference>
<gene>
    <name evidence="2" type="ORF">HNR30_008761</name>
</gene>